<protein>
    <submittedName>
        <fullName evidence="1">Uncharacterized protein</fullName>
    </submittedName>
</protein>
<evidence type="ECO:0000313" key="2">
    <source>
        <dbReference type="Proteomes" id="UP001279734"/>
    </source>
</evidence>
<dbReference type="Proteomes" id="UP001279734">
    <property type="component" value="Unassembled WGS sequence"/>
</dbReference>
<dbReference type="AlphaFoldDB" id="A0AAD3STZ4"/>
<comment type="caution">
    <text evidence="1">The sequence shown here is derived from an EMBL/GenBank/DDBJ whole genome shotgun (WGS) entry which is preliminary data.</text>
</comment>
<evidence type="ECO:0000313" key="1">
    <source>
        <dbReference type="EMBL" id="GMH16796.1"/>
    </source>
</evidence>
<keyword evidence="2" id="KW-1185">Reference proteome</keyword>
<dbReference type="EMBL" id="BSYO01000017">
    <property type="protein sequence ID" value="GMH16796.1"/>
    <property type="molecule type" value="Genomic_DNA"/>
</dbReference>
<sequence>MGRFNVKTYNRFFSLKLSEKRRERSSVITSSKVRPPKRIQLARGTQHYCDDYGANENDQCPVRREKGSRTWLMGILRTVRAFWSFHPYQNWIT</sequence>
<gene>
    <name evidence="1" type="ORF">Nepgr_018637</name>
</gene>
<reference evidence="1" key="1">
    <citation type="submission" date="2023-05" db="EMBL/GenBank/DDBJ databases">
        <title>Nepenthes gracilis genome sequencing.</title>
        <authorList>
            <person name="Fukushima K."/>
        </authorList>
    </citation>
    <scope>NUCLEOTIDE SEQUENCE</scope>
    <source>
        <strain evidence="1">SING2019-196</strain>
    </source>
</reference>
<proteinExistence type="predicted"/>
<name>A0AAD3STZ4_NEPGR</name>
<accession>A0AAD3STZ4</accession>
<organism evidence="1 2">
    <name type="scientific">Nepenthes gracilis</name>
    <name type="common">Slender pitcher plant</name>
    <dbReference type="NCBI Taxonomy" id="150966"/>
    <lineage>
        <taxon>Eukaryota</taxon>
        <taxon>Viridiplantae</taxon>
        <taxon>Streptophyta</taxon>
        <taxon>Embryophyta</taxon>
        <taxon>Tracheophyta</taxon>
        <taxon>Spermatophyta</taxon>
        <taxon>Magnoliopsida</taxon>
        <taxon>eudicotyledons</taxon>
        <taxon>Gunneridae</taxon>
        <taxon>Pentapetalae</taxon>
        <taxon>Caryophyllales</taxon>
        <taxon>Nepenthaceae</taxon>
        <taxon>Nepenthes</taxon>
    </lineage>
</organism>